<dbReference type="PANTHER" id="PTHR37418">
    <property type="entry name" value="3-KETO-5-AMINOHEXANOATE CLEAVAGE ENZYME-RELATED"/>
    <property type="match status" value="1"/>
</dbReference>
<dbReference type="EMBL" id="LFTY01000001">
    <property type="protein sequence ID" value="KMW60410.1"/>
    <property type="molecule type" value="Genomic_DNA"/>
</dbReference>
<dbReference type="RefSeq" id="WP_049641500.1">
    <property type="nucleotide sequence ID" value="NZ_LFTY01000001.1"/>
</dbReference>
<protein>
    <recommendedName>
        <fullName evidence="7">3-keto-5-aminohexanoate cleavage enzyme</fullName>
    </recommendedName>
</protein>
<dbReference type="InterPro" id="IPR008567">
    <property type="entry name" value="BKACE"/>
</dbReference>
<keyword evidence="2" id="KW-0808">Transferase</keyword>
<keyword evidence="6" id="KW-1185">Reference proteome</keyword>
<name>A0A0J9ECC5_9RHOB</name>
<dbReference type="PANTHER" id="PTHR37418:SF2">
    <property type="entry name" value="3-KETO-5-AMINOHEXANOATE CLEAVAGE ENZYME"/>
    <property type="match status" value="1"/>
</dbReference>
<dbReference type="GO" id="GO:0046872">
    <property type="term" value="F:metal ion binding"/>
    <property type="evidence" value="ECO:0007669"/>
    <property type="project" value="UniProtKB-KW"/>
</dbReference>
<reference evidence="5 6" key="1">
    <citation type="submission" date="2015-06" db="EMBL/GenBank/DDBJ databases">
        <title>Draft genome sequence of an Alphaproteobacteria species associated to the Mediterranean sponge Oscarella lobularis.</title>
        <authorList>
            <person name="Jourda C."/>
            <person name="Santini S."/>
            <person name="Claverie J.-M."/>
        </authorList>
    </citation>
    <scope>NUCLEOTIDE SEQUENCE [LARGE SCALE GENOMIC DNA]</scope>
    <source>
        <strain evidence="5">IGS</strain>
    </source>
</reference>
<keyword evidence="3" id="KW-0479">Metal-binding</keyword>
<comment type="cofactor">
    <cofactor evidence="1">
        <name>Zn(2+)</name>
        <dbReference type="ChEBI" id="CHEBI:29105"/>
    </cofactor>
</comment>
<dbReference type="PATRIC" id="fig|1675527.3.peg.621"/>
<dbReference type="GO" id="GO:0043720">
    <property type="term" value="F:3-keto-5-aminohexanoate cleavage activity"/>
    <property type="evidence" value="ECO:0007669"/>
    <property type="project" value="InterPro"/>
</dbReference>
<gene>
    <name evidence="5" type="ORF">AIOL_000565</name>
</gene>
<evidence type="ECO:0000256" key="3">
    <source>
        <dbReference type="ARBA" id="ARBA00022723"/>
    </source>
</evidence>
<dbReference type="Gene3D" id="3.20.20.70">
    <property type="entry name" value="Aldolase class I"/>
    <property type="match status" value="1"/>
</dbReference>
<evidence type="ECO:0000313" key="6">
    <source>
        <dbReference type="Proteomes" id="UP000037178"/>
    </source>
</evidence>
<evidence type="ECO:0000256" key="2">
    <source>
        <dbReference type="ARBA" id="ARBA00022679"/>
    </source>
</evidence>
<comment type="caution">
    <text evidence="5">The sequence shown here is derived from an EMBL/GenBank/DDBJ whole genome shotgun (WGS) entry which is preliminary data.</text>
</comment>
<dbReference type="Proteomes" id="UP000037178">
    <property type="component" value="Unassembled WGS sequence"/>
</dbReference>
<dbReference type="Pfam" id="PF05853">
    <property type="entry name" value="BKACE"/>
    <property type="match status" value="1"/>
</dbReference>
<dbReference type="OrthoDB" id="9805277at2"/>
<evidence type="ECO:0000256" key="4">
    <source>
        <dbReference type="ARBA" id="ARBA00022833"/>
    </source>
</evidence>
<accession>A0A0J9ECC5</accession>
<sequence length="312" mass="34394">MARQRKTVITCAVTGAIHTPTMSDALPYSYDDIAQQAMDAAEAGAAILHLHARDNQTGAPSVRPHDFAPFLPRIKQATDAVVNISTGGSLTLSIQDRITPAKTFSPEMCSMNMGSMNFSFHPLANRYGDDDWKFDWEKDYVAGSDQNIFRNTFRDIKEAAETLAPHGIKFEHECYDVGHLYNLRFCMDIGLFKAPIFIQFIFGILGGIGPEVDNLIFMKRTADRLFGDDYRWSVLGAGGAQMPLAATASQMGGHVRVGLEDSLFISRGKLAESNAQQVTKIRRIVEDLGNEVATPDEAREILDLKGGDRVAF</sequence>
<evidence type="ECO:0000256" key="1">
    <source>
        <dbReference type="ARBA" id="ARBA00001947"/>
    </source>
</evidence>
<organism evidence="5 6">
    <name type="scientific">Candidatus Rhodobacter oscarellae</name>
    <dbReference type="NCBI Taxonomy" id="1675527"/>
    <lineage>
        <taxon>Bacteria</taxon>
        <taxon>Pseudomonadati</taxon>
        <taxon>Pseudomonadota</taxon>
        <taxon>Alphaproteobacteria</taxon>
        <taxon>Rhodobacterales</taxon>
        <taxon>Rhodobacter group</taxon>
        <taxon>Rhodobacter</taxon>
    </lineage>
</organism>
<evidence type="ECO:0000313" key="5">
    <source>
        <dbReference type="EMBL" id="KMW60410.1"/>
    </source>
</evidence>
<dbReference type="InterPro" id="IPR013785">
    <property type="entry name" value="Aldolase_TIM"/>
</dbReference>
<proteinExistence type="predicted"/>
<dbReference type="AlphaFoldDB" id="A0A0J9ECC5"/>
<keyword evidence="4" id="KW-0862">Zinc</keyword>
<evidence type="ECO:0008006" key="7">
    <source>
        <dbReference type="Google" id="ProtNLM"/>
    </source>
</evidence>
<dbReference type="STRING" id="1675527.AIOL_000565"/>